<dbReference type="Pfam" id="PF07883">
    <property type="entry name" value="Cupin_2"/>
    <property type="match status" value="1"/>
</dbReference>
<dbReference type="RefSeq" id="WP_122129584.1">
    <property type="nucleotide sequence ID" value="NZ_CP033230.1"/>
</dbReference>
<dbReference type="EMBL" id="CP060122">
    <property type="protein sequence ID" value="QNG45556.1"/>
    <property type="molecule type" value="Genomic_DNA"/>
</dbReference>
<evidence type="ECO:0000313" key="5">
    <source>
        <dbReference type="Proteomes" id="UP000515377"/>
    </source>
</evidence>
<organism evidence="2 4">
    <name type="scientific">Sphingobium yanoikuyae</name>
    <name type="common">Sphingomonas yanoikuyae</name>
    <dbReference type="NCBI Taxonomy" id="13690"/>
    <lineage>
        <taxon>Bacteria</taxon>
        <taxon>Pseudomonadati</taxon>
        <taxon>Pseudomonadota</taxon>
        <taxon>Alphaproteobacteria</taxon>
        <taxon>Sphingomonadales</taxon>
        <taxon>Sphingomonadaceae</taxon>
        <taxon>Sphingobium</taxon>
    </lineage>
</organism>
<protein>
    <submittedName>
        <fullName evidence="2">Cupin domain-containing protein</fullName>
    </submittedName>
</protein>
<dbReference type="EMBL" id="CP033230">
    <property type="protein sequence ID" value="AYO77057.1"/>
    <property type="molecule type" value="Genomic_DNA"/>
</dbReference>
<sequence>MALKHVKPNEIVNLASGMEGSEEVSRVALVKTSQFTALRVSLKSGENIPAHQVPGYATVLCLRGSVEISLDDRKETMSEGDWLYLNQGQQHAGDCQEFRVR</sequence>
<dbReference type="InterPro" id="IPR014710">
    <property type="entry name" value="RmlC-like_jellyroll"/>
</dbReference>
<name>A0A3G2UPC4_SPHYA</name>
<accession>A0A3G2UPC4</accession>
<gene>
    <name evidence="2" type="ORF">EBF16_09015</name>
    <name evidence="3" type="ORF">H3V42_27880</name>
</gene>
<evidence type="ECO:0000259" key="1">
    <source>
        <dbReference type="Pfam" id="PF07883"/>
    </source>
</evidence>
<feature type="domain" description="Cupin type-2" evidence="1">
    <location>
        <begin position="39"/>
        <end position="92"/>
    </location>
</feature>
<reference evidence="3 5" key="2">
    <citation type="submission" date="2020-07" db="EMBL/GenBank/DDBJ databases">
        <title>Whole genome sequence of Sphingobium yanoikuyae A3.</title>
        <authorList>
            <person name="Han S.-S."/>
        </authorList>
    </citation>
    <scope>NUCLEOTIDE SEQUENCE [LARGE SCALE GENOMIC DNA]</scope>
    <source>
        <strain evidence="3 5">A3</strain>
    </source>
</reference>
<dbReference type="Proteomes" id="UP000280708">
    <property type="component" value="Chromosome"/>
</dbReference>
<dbReference type="InterPro" id="IPR013096">
    <property type="entry name" value="Cupin_2"/>
</dbReference>
<reference evidence="2 4" key="1">
    <citation type="submission" date="2018-10" db="EMBL/GenBank/DDBJ databases">
        <title>Characterization and genome analysis of a novel bacterium Sphingobium yanoikuyae SJTF8 capable of degrading PAHs.</title>
        <authorList>
            <person name="Yin C."/>
            <person name="Xiong W."/>
            <person name="Liang R."/>
        </authorList>
    </citation>
    <scope>NUCLEOTIDE SEQUENCE [LARGE SCALE GENOMIC DNA]</scope>
    <source>
        <strain evidence="2 4">SJTF8</strain>
    </source>
</reference>
<evidence type="ECO:0000313" key="4">
    <source>
        <dbReference type="Proteomes" id="UP000280708"/>
    </source>
</evidence>
<dbReference type="AlphaFoldDB" id="A0A3G2UPC4"/>
<evidence type="ECO:0000313" key="3">
    <source>
        <dbReference type="EMBL" id="QNG45556.1"/>
    </source>
</evidence>
<proteinExistence type="predicted"/>
<dbReference type="InterPro" id="IPR011051">
    <property type="entry name" value="RmlC_Cupin_sf"/>
</dbReference>
<dbReference type="Gene3D" id="2.60.120.10">
    <property type="entry name" value="Jelly Rolls"/>
    <property type="match status" value="1"/>
</dbReference>
<dbReference type="SUPFAM" id="SSF51182">
    <property type="entry name" value="RmlC-like cupins"/>
    <property type="match status" value="1"/>
</dbReference>
<dbReference type="Proteomes" id="UP000515377">
    <property type="component" value="Chromosome"/>
</dbReference>
<evidence type="ECO:0000313" key="2">
    <source>
        <dbReference type="EMBL" id="AYO77057.1"/>
    </source>
</evidence>